<evidence type="ECO:0000256" key="2">
    <source>
        <dbReference type="ARBA" id="ARBA00004651"/>
    </source>
</evidence>
<keyword evidence="7 9" id="KW-0472">Membrane</keyword>
<gene>
    <name evidence="11" type="ORF">GIX10_12725</name>
</gene>
<reference evidence="11 12" key="1">
    <citation type="submission" date="2019-11" db="EMBL/GenBank/DDBJ databases">
        <authorList>
            <person name="An D."/>
        </authorList>
    </citation>
    <scope>NUCLEOTIDE SEQUENCE [LARGE SCALE GENOMIC DNA]</scope>
    <source>
        <strain evidence="11 12">YIM 103518</strain>
    </source>
</reference>
<dbReference type="Proteomes" id="UP000473854">
    <property type="component" value="Unassembled WGS sequence"/>
</dbReference>
<keyword evidence="4" id="KW-1003">Cell membrane</keyword>
<dbReference type="CDD" id="cd01949">
    <property type="entry name" value="GGDEF"/>
    <property type="match status" value="1"/>
</dbReference>
<comment type="catalytic activity">
    <reaction evidence="8">
        <text>2 GTP = 3',3'-c-di-GMP + 2 diphosphate</text>
        <dbReference type="Rhea" id="RHEA:24898"/>
        <dbReference type="ChEBI" id="CHEBI:33019"/>
        <dbReference type="ChEBI" id="CHEBI:37565"/>
        <dbReference type="ChEBI" id="CHEBI:58805"/>
        <dbReference type="EC" id="2.7.7.65"/>
    </reaction>
</comment>
<evidence type="ECO:0000256" key="6">
    <source>
        <dbReference type="ARBA" id="ARBA00022989"/>
    </source>
</evidence>
<feature type="domain" description="GGDEF" evidence="10">
    <location>
        <begin position="395"/>
        <end position="525"/>
    </location>
</feature>
<feature type="transmembrane region" description="Helical" evidence="9">
    <location>
        <begin position="16"/>
        <end position="40"/>
    </location>
</feature>
<dbReference type="Gene3D" id="3.30.450.20">
    <property type="entry name" value="PAS domain"/>
    <property type="match status" value="1"/>
</dbReference>
<evidence type="ECO:0000259" key="10">
    <source>
        <dbReference type="PROSITE" id="PS50887"/>
    </source>
</evidence>
<dbReference type="RefSeq" id="WP_154773780.1">
    <property type="nucleotide sequence ID" value="NZ_JAXHPE010000043.1"/>
</dbReference>
<dbReference type="InterPro" id="IPR029151">
    <property type="entry name" value="Sensor-like_sf"/>
</dbReference>
<organism evidence="11 12">
    <name type="scientific">Acinetobacter faecalis</name>
    <dbReference type="NCBI Taxonomy" id="2665161"/>
    <lineage>
        <taxon>Bacteria</taxon>
        <taxon>Pseudomonadati</taxon>
        <taxon>Pseudomonadota</taxon>
        <taxon>Gammaproteobacteria</taxon>
        <taxon>Moraxellales</taxon>
        <taxon>Moraxellaceae</taxon>
        <taxon>Acinetobacter</taxon>
    </lineage>
</organism>
<dbReference type="EC" id="2.7.7.65" evidence="3"/>
<evidence type="ECO:0000256" key="3">
    <source>
        <dbReference type="ARBA" id="ARBA00012528"/>
    </source>
</evidence>
<dbReference type="NCBIfam" id="TIGR00254">
    <property type="entry name" value="GGDEF"/>
    <property type="match status" value="1"/>
</dbReference>
<dbReference type="SUPFAM" id="SSF103190">
    <property type="entry name" value="Sensory domain-like"/>
    <property type="match status" value="1"/>
</dbReference>
<dbReference type="CDD" id="cd12912">
    <property type="entry name" value="PDC2_MCP_like"/>
    <property type="match status" value="1"/>
</dbReference>
<evidence type="ECO:0000313" key="12">
    <source>
        <dbReference type="Proteomes" id="UP000473854"/>
    </source>
</evidence>
<evidence type="ECO:0000256" key="5">
    <source>
        <dbReference type="ARBA" id="ARBA00022692"/>
    </source>
</evidence>
<dbReference type="PANTHER" id="PTHR45138:SF9">
    <property type="entry name" value="DIGUANYLATE CYCLASE DGCM-RELATED"/>
    <property type="match status" value="1"/>
</dbReference>
<dbReference type="CDD" id="cd18773">
    <property type="entry name" value="PDC1_HK_sensor"/>
    <property type="match status" value="1"/>
</dbReference>
<dbReference type="EMBL" id="WLYL01000065">
    <property type="protein sequence ID" value="MTD12250.1"/>
    <property type="molecule type" value="Genomic_DNA"/>
</dbReference>
<dbReference type="Pfam" id="PF02743">
    <property type="entry name" value="dCache_1"/>
    <property type="match status" value="1"/>
</dbReference>
<dbReference type="Pfam" id="PF00990">
    <property type="entry name" value="GGDEF"/>
    <property type="match status" value="1"/>
</dbReference>
<evidence type="ECO:0000313" key="11">
    <source>
        <dbReference type="EMBL" id="MTD12250.1"/>
    </source>
</evidence>
<sequence>MLYKLLLFLNLNLRKLILILTILSVSCLFLVSLFILNYVVKQQLIQNSLSINEKYSSKIATGVNRDVSNMLQELQYSSKQLGQNFSSTSLRQAEVKRLKNQSNNFNSVFIVDQKNHIVAYAPSALGLKFYTPYTTLGIAESLKIKKTYISAPYWSSVNNLVVLMSQPIYDVNQNYKGFISGTIYLQKKNLISEMLFNQFDFKKSYMYVIDQQSRIISHPDPSRIGEKIINNSGLNYINENKSGSVRLSNSLEVDNLAGFAHVPSVNWIVVSQQPTDQLLEEANALILKVSIGIFIFYLFIFFIVWRISHFISSPLNHLAKMASMLSKNGTQDKISQVDPWYFEVFKFRTSLLLSSKAFDKKVSELRQHINIDPLTGLYNRRGMQYFLDELISTNTHFAVLAIDIDFFKKINDTYGHDRGDEVLKRLALLMQQNFRSHDFCCRTGGEEFIVLMMTSDVQIAFNVAERLRKSMQASQVDEIEKITISVGIAFWPIDSKDIKQVCRMADNKLYEVKNNGRNHVRMTQNLPKHN</sequence>
<dbReference type="AlphaFoldDB" id="A0A6L6GI64"/>
<evidence type="ECO:0000256" key="1">
    <source>
        <dbReference type="ARBA" id="ARBA00001946"/>
    </source>
</evidence>
<dbReference type="SMART" id="SM00267">
    <property type="entry name" value="GGDEF"/>
    <property type="match status" value="1"/>
</dbReference>
<dbReference type="GO" id="GO:0005886">
    <property type="term" value="C:plasma membrane"/>
    <property type="evidence" value="ECO:0007669"/>
    <property type="project" value="UniProtKB-SubCell"/>
</dbReference>
<dbReference type="SUPFAM" id="SSF55073">
    <property type="entry name" value="Nucleotide cyclase"/>
    <property type="match status" value="1"/>
</dbReference>
<dbReference type="GO" id="GO:0043709">
    <property type="term" value="P:cell adhesion involved in single-species biofilm formation"/>
    <property type="evidence" value="ECO:0007669"/>
    <property type="project" value="TreeGrafter"/>
</dbReference>
<accession>A0A6L6GI64</accession>
<dbReference type="GO" id="GO:1902201">
    <property type="term" value="P:negative regulation of bacterial-type flagellum-dependent cell motility"/>
    <property type="evidence" value="ECO:0007669"/>
    <property type="project" value="TreeGrafter"/>
</dbReference>
<dbReference type="Gene3D" id="3.30.70.270">
    <property type="match status" value="1"/>
</dbReference>
<dbReference type="PANTHER" id="PTHR45138">
    <property type="entry name" value="REGULATORY COMPONENTS OF SENSORY TRANSDUCTION SYSTEM"/>
    <property type="match status" value="1"/>
</dbReference>
<evidence type="ECO:0000256" key="8">
    <source>
        <dbReference type="ARBA" id="ARBA00034247"/>
    </source>
</evidence>
<evidence type="ECO:0000256" key="9">
    <source>
        <dbReference type="SAM" id="Phobius"/>
    </source>
</evidence>
<keyword evidence="5 9" id="KW-0812">Transmembrane</keyword>
<dbReference type="InterPro" id="IPR033479">
    <property type="entry name" value="dCache_1"/>
</dbReference>
<comment type="cofactor">
    <cofactor evidence="1">
        <name>Mg(2+)</name>
        <dbReference type="ChEBI" id="CHEBI:18420"/>
    </cofactor>
</comment>
<keyword evidence="6 9" id="KW-1133">Transmembrane helix</keyword>
<comment type="caution">
    <text evidence="11">The sequence shown here is derived from an EMBL/GenBank/DDBJ whole genome shotgun (WGS) entry which is preliminary data.</text>
</comment>
<dbReference type="InterPro" id="IPR029787">
    <property type="entry name" value="Nucleotide_cyclase"/>
</dbReference>
<evidence type="ECO:0000256" key="4">
    <source>
        <dbReference type="ARBA" id="ARBA00022475"/>
    </source>
</evidence>
<name>A0A6L6GI64_9GAMM</name>
<dbReference type="PROSITE" id="PS51257">
    <property type="entry name" value="PROKAR_LIPOPROTEIN"/>
    <property type="match status" value="1"/>
</dbReference>
<dbReference type="PROSITE" id="PS50887">
    <property type="entry name" value="GGDEF"/>
    <property type="match status" value="1"/>
</dbReference>
<dbReference type="InterPro" id="IPR043128">
    <property type="entry name" value="Rev_trsase/Diguanyl_cyclase"/>
</dbReference>
<dbReference type="InterPro" id="IPR050469">
    <property type="entry name" value="Diguanylate_Cyclase"/>
</dbReference>
<feature type="transmembrane region" description="Helical" evidence="9">
    <location>
        <begin position="285"/>
        <end position="305"/>
    </location>
</feature>
<evidence type="ECO:0000256" key="7">
    <source>
        <dbReference type="ARBA" id="ARBA00023136"/>
    </source>
</evidence>
<dbReference type="InterPro" id="IPR000160">
    <property type="entry name" value="GGDEF_dom"/>
</dbReference>
<protein>
    <recommendedName>
        <fullName evidence="3">diguanylate cyclase</fullName>
        <ecNumber evidence="3">2.7.7.65</ecNumber>
    </recommendedName>
</protein>
<dbReference type="GO" id="GO:0052621">
    <property type="term" value="F:diguanylate cyclase activity"/>
    <property type="evidence" value="ECO:0007669"/>
    <property type="project" value="UniProtKB-EC"/>
</dbReference>
<proteinExistence type="predicted"/>
<comment type="subcellular location">
    <subcellularLocation>
        <location evidence="2">Cell membrane</location>
        <topology evidence="2">Multi-pass membrane protein</topology>
    </subcellularLocation>
</comment>
<dbReference type="FunFam" id="3.30.70.270:FF:000001">
    <property type="entry name" value="Diguanylate cyclase domain protein"/>
    <property type="match status" value="1"/>
</dbReference>